<evidence type="ECO:0000313" key="6">
    <source>
        <dbReference type="EMBL" id="RWR89022.1"/>
    </source>
</evidence>
<dbReference type="Gene3D" id="2.40.40.50">
    <property type="entry name" value="Ubiquitin fusion degradation protein UFD1, N-terminal domain"/>
    <property type="match status" value="1"/>
</dbReference>
<proteinExistence type="predicted"/>
<reference evidence="6 7" key="1">
    <citation type="journal article" date="2019" name="Nat. Plants">
        <title>Stout camphor tree genome fills gaps in understanding of flowering plant genome evolution.</title>
        <authorList>
            <person name="Chaw S.M."/>
            <person name="Liu Y.C."/>
            <person name="Wu Y.W."/>
            <person name="Wang H.Y."/>
            <person name="Lin C.I."/>
            <person name="Wu C.S."/>
            <person name="Ke H.M."/>
            <person name="Chang L.Y."/>
            <person name="Hsu C.Y."/>
            <person name="Yang H.T."/>
            <person name="Sudianto E."/>
            <person name="Hsu M.H."/>
            <person name="Wu K.P."/>
            <person name="Wang L.N."/>
            <person name="Leebens-Mack J.H."/>
            <person name="Tsai I.J."/>
        </authorList>
    </citation>
    <scope>NUCLEOTIDE SEQUENCE [LARGE SCALE GENOMIC DNA]</scope>
    <source>
        <strain evidence="7">cv. Chaw 1501</strain>
        <tissue evidence="6">Young leaves</tissue>
    </source>
</reference>
<dbReference type="Pfam" id="PF03152">
    <property type="entry name" value="UFD1_N1"/>
    <property type="match status" value="1"/>
</dbReference>
<name>A0A443PE19_9MAGN</name>
<feature type="domain" description="Ubiquitin fusion degradation protein UFD1 N-terminal subdomain 2" evidence="5">
    <location>
        <begin position="797"/>
        <end position="870"/>
    </location>
</feature>
<evidence type="ECO:0000256" key="1">
    <source>
        <dbReference type="SAM" id="MobiDB-lite"/>
    </source>
</evidence>
<dbReference type="InterPro" id="IPR052579">
    <property type="entry name" value="Zinc_finger_SWIM"/>
</dbReference>
<dbReference type="AlphaFoldDB" id="A0A443PE19"/>
<organism evidence="6 7">
    <name type="scientific">Cinnamomum micranthum f. kanehirae</name>
    <dbReference type="NCBI Taxonomy" id="337451"/>
    <lineage>
        <taxon>Eukaryota</taxon>
        <taxon>Viridiplantae</taxon>
        <taxon>Streptophyta</taxon>
        <taxon>Embryophyta</taxon>
        <taxon>Tracheophyta</taxon>
        <taxon>Spermatophyta</taxon>
        <taxon>Magnoliopsida</taxon>
        <taxon>Magnoliidae</taxon>
        <taxon>Laurales</taxon>
        <taxon>Lauraceae</taxon>
        <taxon>Cinnamomum</taxon>
    </lineage>
</organism>
<feature type="compositionally biased region" description="Basic and acidic residues" evidence="1">
    <location>
        <begin position="1"/>
        <end position="18"/>
    </location>
</feature>
<feature type="domain" description="TRAFD1/XAF1 zinc finger" evidence="4">
    <location>
        <begin position="1144"/>
        <end position="1173"/>
    </location>
</feature>
<feature type="domain" description="Ubiquitin fusion degradation protein UFD1 N-terminal subdomain 1" evidence="2">
    <location>
        <begin position="704"/>
        <end position="796"/>
    </location>
</feature>
<keyword evidence="7" id="KW-1185">Reference proteome</keyword>
<dbReference type="PANTHER" id="PTHR31569">
    <property type="entry name" value="SWIM-TYPE DOMAIN-CONTAINING PROTEIN"/>
    <property type="match status" value="1"/>
</dbReference>
<evidence type="ECO:0000313" key="7">
    <source>
        <dbReference type="Proteomes" id="UP000283530"/>
    </source>
</evidence>
<accession>A0A443PE19</accession>
<dbReference type="Pfam" id="PF10551">
    <property type="entry name" value="MULE"/>
    <property type="match status" value="1"/>
</dbReference>
<dbReference type="Pfam" id="PF24842">
    <property type="entry name" value="UFD1_N2"/>
    <property type="match status" value="1"/>
</dbReference>
<gene>
    <name evidence="6" type="ORF">CKAN_01806800</name>
</gene>
<feature type="compositionally biased region" description="Basic and acidic residues" evidence="1">
    <location>
        <begin position="24"/>
        <end position="44"/>
    </location>
</feature>
<dbReference type="Proteomes" id="UP000283530">
    <property type="component" value="Unassembled WGS sequence"/>
</dbReference>
<evidence type="ECO:0000259" key="5">
    <source>
        <dbReference type="Pfam" id="PF24842"/>
    </source>
</evidence>
<dbReference type="OrthoDB" id="422728at2759"/>
<dbReference type="InterPro" id="IPR042299">
    <property type="entry name" value="Ufd1-like_Nn"/>
</dbReference>
<dbReference type="InterPro" id="IPR049439">
    <property type="entry name" value="TRAFD1-XIAF1_Znf"/>
</dbReference>
<dbReference type="EMBL" id="QPKB01000007">
    <property type="protein sequence ID" value="RWR89022.1"/>
    <property type="molecule type" value="Genomic_DNA"/>
</dbReference>
<dbReference type="InterPro" id="IPR018289">
    <property type="entry name" value="MULE_transposase_dom"/>
</dbReference>
<dbReference type="Gene3D" id="3.10.330.10">
    <property type="match status" value="1"/>
</dbReference>
<feature type="domain" description="MULE transposase" evidence="3">
    <location>
        <begin position="305"/>
        <end position="400"/>
    </location>
</feature>
<evidence type="ECO:0000259" key="4">
    <source>
        <dbReference type="Pfam" id="PF21366"/>
    </source>
</evidence>
<sequence length="1181" mass="133711">MDFELRAAKEKLEREQRQRKERATRKLEREKKAKAESSRQREAIEAAQRSRRLDAARAELLDDASTQCSNVGSECERDYSSEFITQEIFKSREALIKWARDVGRRNGFVIVIKTSAAAGHGNKKPRVTLGCERSGCYRDTGKNREVNAEKKMKLTSSKKCGCPFSLMGKNLGTNDDWMLHVVCGVHNHPAGDVLEGHSYAGRLSEEETSLLVDMSKNMVQPKEILVTLKERCDLNVSTMKTIYNARHRFKVAEKAGRTQMQQLFAQLVDHKYIECHRKCDDTETVTDLFWTHPTNLDLLRAFPHVLIMDCTCKTNRYRMPLLEIVGVTSTDLTFSVCFAYLQYDREDNYAWALGILRSVIGEGVLPSVIVTDREMALMKAISMVFPGATHFLCRWHINRNVFAKCKKSFETKEKWDRFIMSWDMLVSSSTEEQYILQLAMLNKEFNTYPEALEYVRCSWLDPYRDKFVAAWTDRSMHFGNTTTNRAGSSHAQLKRQLGSSQGTFESYWMKIHNFLELQHTNIKASFEKSKTIVQHIFKPSEFKELRGNISISALEKILAETKRANSVGIDQDACGCVIRHTHGLPCAHEIAKYIREGRPIPLNCIHPHWCKLDMLATATPKSSSMELDCVPELELIAQRFKEYDSSRKLQLLNKLRELAVPVIEPEFKSRTRGPHLKANQQMEESLLVGKGVVFYRVLEAVPYQGYGDKIKLPPSCFTELSDQGALDKGPMYFRLSKIYQDPEASEQQNQKNTHSGVLEFTAPEGSVELPPHVWSNLFSATSQNTPLIEVRYVRLPKGTYAKLQPDGMGFSDIPNHKAVLETSLRQHATLSEGDMVSVSHGDLNYKLQVLELKPSSSVSVLETDIEVDIVRSDSASETTQHVLVPLLFGKAEPGFVEEGKYSYYKFSVDNIISEKIASGDMNVVVKIDVETNGGDTDLYVSRHPVIFPSQHQHEWSSHDVGSKILILSPKDQNLIAGIYSIGVFGFKGLTKYHILVYVEDCSNRRVGEKALSSSSSSAADTVECQNCKHYIPTNTIALHEAFCSRHNVVCQYEGCGVVLRKEEMGNHVHCIKCGRAFQQGEIEKHMKVFHEPLHCLCGAVLEKEEMVQHQSFVCPLRLIPCRFCGDMVQAGSSASDFRDRLRGLSEHESVCGSRTAPCDSCGRSVMLKEMDIHRVAVHQKD</sequence>
<dbReference type="Pfam" id="PF23580">
    <property type="entry name" value="Znf_XAF1_N"/>
    <property type="match status" value="1"/>
</dbReference>
<dbReference type="Gene3D" id="3.30.40.10">
    <property type="entry name" value="Zinc/RING finger domain, C3HC4 (zinc finger)"/>
    <property type="match status" value="1"/>
</dbReference>
<dbReference type="InterPro" id="IPR055417">
    <property type="entry name" value="UFD1_N1"/>
</dbReference>
<dbReference type="PANTHER" id="PTHR31569:SF4">
    <property type="entry name" value="SWIM-TYPE DOMAIN-CONTAINING PROTEIN"/>
    <property type="match status" value="1"/>
</dbReference>
<protein>
    <submittedName>
        <fullName evidence="6">Ubiquitin fusion degradation protein 1</fullName>
    </submittedName>
</protein>
<dbReference type="InterPro" id="IPR055418">
    <property type="entry name" value="UFD1_N2"/>
</dbReference>
<dbReference type="STRING" id="337451.A0A443PE19"/>
<dbReference type="Pfam" id="PF21366">
    <property type="entry name" value="TRAFD1-XIAF1_ZnF"/>
    <property type="match status" value="1"/>
</dbReference>
<comment type="caution">
    <text evidence="6">The sequence shown here is derived from an EMBL/GenBank/DDBJ whole genome shotgun (WGS) entry which is preliminary data.</text>
</comment>
<dbReference type="InterPro" id="IPR013083">
    <property type="entry name" value="Znf_RING/FYVE/PHD"/>
</dbReference>
<evidence type="ECO:0000259" key="3">
    <source>
        <dbReference type="Pfam" id="PF10551"/>
    </source>
</evidence>
<feature type="region of interest" description="Disordered" evidence="1">
    <location>
        <begin position="1"/>
        <end position="48"/>
    </location>
</feature>
<evidence type="ECO:0000259" key="2">
    <source>
        <dbReference type="Pfam" id="PF03152"/>
    </source>
</evidence>